<name>A0A2G5PS17_MYCCE</name>
<dbReference type="OrthoDB" id="3724977at2"/>
<dbReference type="InterPro" id="IPR007372">
    <property type="entry name" value="Lipid/polyisoprenoid-bd_YceI"/>
</dbReference>
<accession>A0A2G5PS17</accession>
<dbReference type="Proteomes" id="UP000230971">
    <property type="component" value="Unassembled WGS sequence"/>
</dbReference>
<evidence type="ECO:0000256" key="1">
    <source>
        <dbReference type="ARBA" id="ARBA00008812"/>
    </source>
</evidence>
<evidence type="ECO:0000313" key="4">
    <source>
        <dbReference type="Proteomes" id="UP000230971"/>
    </source>
</evidence>
<dbReference type="AlphaFoldDB" id="A0A2G5PS17"/>
<evidence type="ECO:0000313" key="3">
    <source>
        <dbReference type="EMBL" id="PIB80764.1"/>
    </source>
</evidence>
<organism evidence="3 4">
    <name type="scientific">Mycobacterium celatum</name>
    <dbReference type="NCBI Taxonomy" id="28045"/>
    <lineage>
        <taxon>Bacteria</taxon>
        <taxon>Bacillati</taxon>
        <taxon>Actinomycetota</taxon>
        <taxon>Actinomycetes</taxon>
        <taxon>Mycobacteriales</taxon>
        <taxon>Mycobacteriaceae</taxon>
        <taxon>Mycobacterium</taxon>
    </lineage>
</organism>
<protein>
    <submittedName>
        <fullName evidence="3">YceI family protein</fullName>
    </submittedName>
</protein>
<evidence type="ECO:0000259" key="2">
    <source>
        <dbReference type="SMART" id="SM00867"/>
    </source>
</evidence>
<dbReference type="EMBL" id="PDKV01000001">
    <property type="protein sequence ID" value="PIB80764.1"/>
    <property type="molecule type" value="Genomic_DNA"/>
</dbReference>
<reference evidence="3 4" key="1">
    <citation type="journal article" date="2017" name="Infect. Genet. Evol.">
        <title>The new phylogeny of the genus Mycobacterium: The old and the news.</title>
        <authorList>
            <person name="Tortoli E."/>
            <person name="Fedrizzi T."/>
            <person name="Meehan C.J."/>
            <person name="Trovato A."/>
            <person name="Grottola A."/>
            <person name="Giacobazzi E."/>
            <person name="Serpini G.F."/>
            <person name="Tagliazucchi S."/>
            <person name="Fabio A."/>
            <person name="Bettua C."/>
            <person name="Bertorelli R."/>
            <person name="Frascaro F."/>
            <person name="De Sanctis V."/>
            <person name="Pecorari M."/>
            <person name="Jousson O."/>
            <person name="Segata N."/>
            <person name="Cirillo D.M."/>
        </authorList>
    </citation>
    <scope>NUCLEOTIDE SEQUENCE [LARGE SCALE GENOMIC DNA]</scope>
    <source>
        <strain evidence="3 4">NCTC 12882</strain>
    </source>
</reference>
<comment type="caution">
    <text evidence="3">The sequence shown here is derived from an EMBL/GenBank/DDBJ whole genome shotgun (WGS) entry which is preliminary data.</text>
</comment>
<dbReference type="Pfam" id="PF04264">
    <property type="entry name" value="YceI"/>
    <property type="match status" value="1"/>
</dbReference>
<dbReference type="Gene3D" id="2.40.128.110">
    <property type="entry name" value="Lipid/polyisoprenoid-binding, YceI-like"/>
    <property type="match status" value="1"/>
</dbReference>
<feature type="domain" description="Lipid/polyisoprenoid-binding YceI-like" evidence="2">
    <location>
        <begin position="38"/>
        <end position="213"/>
    </location>
</feature>
<dbReference type="SMART" id="SM00867">
    <property type="entry name" value="YceI"/>
    <property type="match status" value="1"/>
</dbReference>
<comment type="similarity">
    <text evidence="1">Belongs to the UPF0312 family.</text>
</comment>
<dbReference type="SUPFAM" id="SSF101874">
    <property type="entry name" value="YceI-like"/>
    <property type="match status" value="1"/>
</dbReference>
<proteinExistence type="inferred from homology"/>
<gene>
    <name evidence="3" type="ORF">CQY23_00430</name>
</gene>
<sequence length="215" mass="23012">MDRRTAALASCRRLRGLGAGTGALPDRPDRVTEHNGVVWTLDASDGELLVHTGVTGRAARMGHRLTIAMRQWHSTVTWAGDEPAAAELAVDVNSLDVLRGEGGVTPLSGAEKSLVRSNALRSLGAERFPQINFAAEDIAKSADGYRLTGPLQIRGKTRKQVIDLGTTDLGESWQMSARVTVRQSDFGVKPYSLLMGSLKVADEVTVSFAAHHAKG</sequence>
<dbReference type="InterPro" id="IPR036761">
    <property type="entry name" value="TTHA0802/YceI-like_sf"/>
</dbReference>